<gene>
    <name evidence="13" type="ORF">GMO_23320</name>
</gene>
<dbReference type="PANTHER" id="PTHR23404">
    <property type="entry name" value="MOLYBDOPTERIN SYNTHASE RELATED"/>
    <property type="match status" value="1"/>
</dbReference>
<dbReference type="Pfam" id="PF02391">
    <property type="entry name" value="MoaE"/>
    <property type="match status" value="1"/>
</dbReference>
<accession>G6XLT3</accession>
<comment type="similarity">
    <text evidence="2">Belongs to the MoaE family.</text>
</comment>
<dbReference type="SUPFAM" id="SSF54690">
    <property type="entry name" value="Molybdopterin synthase subunit MoaE"/>
    <property type="match status" value="1"/>
</dbReference>
<evidence type="ECO:0000256" key="1">
    <source>
        <dbReference type="ARBA" id="ARBA00005046"/>
    </source>
</evidence>
<evidence type="ECO:0000256" key="6">
    <source>
        <dbReference type="ARBA" id="ARBA00025448"/>
    </source>
</evidence>
<sequence length="160" mass="17978">MSMRFQMSAHPVGLESLREGLHLPEAGGFCTFEGWVRNRNEGRAVDGLEYEAYEALANREGERILSEAMEKFDISNAVAMHRTGTLKIGEMAVWIGVSAPHRDAAFRACRYIIDEIKARVPVWKKEHYLTGEAEWVACHQCQTAAAAQEPALDRDCGHHH</sequence>
<reference evidence="13 14" key="1">
    <citation type="submission" date="2011-10" db="EMBL/GenBank/DDBJ databases">
        <title>Genome sequence of Gluconobacter morbifer G707, isolated from Drosophila gut.</title>
        <authorList>
            <person name="Lee W.-J."/>
            <person name="Kim E.-K."/>
        </authorList>
    </citation>
    <scope>NUCLEOTIDE SEQUENCE [LARGE SCALE GENOMIC DNA]</scope>
    <source>
        <strain evidence="13 14">G707</strain>
    </source>
</reference>
<dbReference type="EC" id="2.8.1.12" evidence="3"/>
<evidence type="ECO:0000256" key="8">
    <source>
        <dbReference type="ARBA" id="ARBA00029745"/>
    </source>
</evidence>
<dbReference type="PATRIC" id="fig|1088869.3.peg.2326"/>
<dbReference type="InterPro" id="IPR003448">
    <property type="entry name" value="Mopterin_biosynth_MoaE"/>
</dbReference>
<dbReference type="UniPathway" id="UPA00344"/>
<evidence type="ECO:0000256" key="3">
    <source>
        <dbReference type="ARBA" id="ARBA00011950"/>
    </source>
</evidence>
<comment type="catalytic activity">
    <reaction evidence="12">
        <text>2 [molybdopterin-synthase sulfur-carrier protein]-C-terminal-Gly-aminoethanethioate + cyclic pyranopterin phosphate + H2O = molybdopterin + 2 [molybdopterin-synthase sulfur-carrier protein]-C-terminal Gly-Gly + 2 H(+)</text>
        <dbReference type="Rhea" id="RHEA:26333"/>
        <dbReference type="Rhea" id="RHEA-COMP:12202"/>
        <dbReference type="Rhea" id="RHEA-COMP:19907"/>
        <dbReference type="ChEBI" id="CHEBI:15377"/>
        <dbReference type="ChEBI" id="CHEBI:15378"/>
        <dbReference type="ChEBI" id="CHEBI:58698"/>
        <dbReference type="ChEBI" id="CHEBI:59648"/>
        <dbReference type="ChEBI" id="CHEBI:90778"/>
        <dbReference type="ChEBI" id="CHEBI:232372"/>
        <dbReference type="EC" id="2.8.1.12"/>
    </reaction>
</comment>
<dbReference type="STRING" id="1088869.GMO_23320"/>
<dbReference type="CDD" id="cd00756">
    <property type="entry name" value="MoaE"/>
    <property type="match status" value="1"/>
</dbReference>
<protein>
    <recommendedName>
        <fullName evidence="4">Molybdopterin synthase catalytic subunit</fullName>
        <ecNumber evidence="3">2.8.1.12</ecNumber>
    </recommendedName>
    <alternativeName>
        <fullName evidence="10">MPT synthase subunit 2</fullName>
    </alternativeName>
    <alternativeName>
        <fullName evidence="8">Molybdenum cofactor biosynthesis protein E</fullName>
    </alternativeName>
    <alternativeName>
        <fullName evidence="9">Molybdopterin-converting factor large subunit</fullName>
    </alternativeName>
    <alternativeName>
        <fullName evidence="11">Molybdopterin-converting factor subunit 2</fullName>
    </alternativeName>
</protein>
<evidence type="ECO:0000256" key="5">
    <source>
        <dbReference type="ARBA" id="ARBA00023150"/>
    </source>
</evidence>
<organism evidence="13 14">
    <name type="scientific">Gluconobacter morbifer G707</name>
    <dbReference type="NCBI Taxonomy" id="1088869"/>
    <lineage>
        <taxon>Bacteria</taxon>
        <taxon>Pseudomonadati</taxon>
        <taxon>Pseudomonadota</taxon>
        <taxon>Alphaproteobacteria</taxon>
        <taxon>Acetobacterales</taxon>
        <taxon>Acetobacteraceae</taxon>
        <taxon>Gluconobacter</taxon>
    </lineage>
</organism>
<dbReference type="AlphaFoldDB" id="G6XLT3"/>
<dbReference type="InterPro" id="IPR036563">
    <property type="entry name" value="MoaE_sf"/>
</dbReference>
<comment type="function">
    <text evidence="6">Converts molybdopterin precursor Z into molybdopterin. This requires the incorporation of two sulfur atoms into precursor Z to generate a dithiolene group. The sulfur is provided by MoaD.</text>
</comment>
<dbReference type="Proteomes" id="UP000004949">
    <property type="component" value="Unassembled WGS sequence"/>
</dbReference>
<evidence type="ECO:0000256" key="2">
    <source>
        <dbReference type="ARBA" id="ARBA00005426"/>
    </source>
</evidence>
<comment type="caution">
    <text evidence="13">The sequence shown here is derived from an EMBL/GenBank/DDBJ whole genome shotgun (WGS) entry which is preliminary data.</text>
</comment>
<dbReference type="GO" id="GO:0030366">
    <property type="term" value="F:molybdopterin synthase activity"/>
    <property type="evidence" value="ECO:0007669"/>
    <property type="project" value="UniProtKB-EC"/>
</dbReference>
<dbReference type="eggNOG" id="COG0314">
    <property type="taxonomic scope" value="Bacteria"/>
</dbReference>
<name>G6XLT3_9PROT</name>
<keyword evidence="14" id="KW-1185">Reference proteome</keyword>
<proteinExistence type="inferred from homology"/>
<evidence type="ECO:0000256" key="12">
    <source>
        <dbReference type="ARBA" id="ARBA00049878"/>
    </source>
</evidence>
<evidence type="ECO:0000256" key="7">
    <source>
        <dbReference type="ARBA" id="ARBA00026066"/>
    </source>
</evidence>
<dbReference type="Gene3D" id="3.90.1170.40">
    <property type="entry name" value="Molybdopterin biosynthesis MoaE subunit"/>
    <property type="match status" value="1"/>
</dbReference>
<evidence type="ECO:0000256" key="4">
    <source>
        <dbReference type="ARBA" id="ARBA00013858"/>
    </source>
</evidence>
<dbReference type="RefSeq" id="WP_008852475.1">
    <property type="nucleotide sequence ID" value="NZ_AGQV01000010.1"/>
</dbReference>
<comment type="subunit">
    <text evidence="7">Heterotetramer of 2 MoaD subunits and 2 MoaE subunits. Also stable as homodimer. The enzyme changes between these two forms during catalysis.</text>
</comment>
<comment type="pathway">
    <text evidence="1">Cofactor biosynthesis; molybdopterin biosynthesis.</text>
</comment>
<evidence type="ECO:0000256" key="9">
    <source>
        <dbReference type="ARBA" id="ARBA00030407"/>
    </source>
</evidence>
<dbReference type="EMBL" id="AGQV01000010">
    <property type="protein sequence ID" value="EHH67338.1"/>
    <property type="molecule type" value="Genomic_DNA"/>
</dbReference>
<dbReference type="GO" id="GO:0006777">
    <property type="term" value="P:Mo-molybdopterin cofactor biosynthetic process"/>
    <property type="evidence" value="ECO:0007669"/>
    <property type="project" value="UniProtKB-KW"/>
</dbReference>
<evidence type="ECO:0000313" key="14">
    <source>
        <dbReference type="Proteomes" id="UP000004949"/>
    </source>
</evidence>
<evidence type="ECO:0000256" key="10">
    <source>
        <dbReference type="ARBA" id="ARBA00030781"/>
    </source>
</evidence>
<evidence type="ECO:0000256" key="11">
    <source>
        <dbReference type="ARBA" id="ARBA00032474"/>
    </source>
</evidence>
<keyword evidence="5" id="KW-0501">Molybdenum cofactor biosynthesis</keyword>
<evidence type="ECO:0000313" key="13">
    <source>
        <dbReference type="EMBL" id="EHH67338.1"/>
    </source>
</evidence>